<evidence type="ECO:0000259" key="8">
    <source>
        <dbReference type="PROSITE" id="PS50048"/>
    </source>
</evidence>
<dbReference type="PANTHER" id="PTHR47782:SF1">
    <property type="entry name" value="PYRIMIDINE PATHWAY REGULATORY PROTEIN 1"/>
    <property type="match status" value="1"/>
</dbReference>
<dbReference type="STRING" id="1182545.A0A072PB94"/>
<dbReference type="InterPro" id="IPR052202">
    <property type="entry name" value="Yeast_MetPath_Reg"/>
</dbReference>
<dbReference type="InterPro" id="IPR001138">
    <property type="entry name" value="Zn2Cys6_DnaBD"/>
</dbReference>
<dbReference type="CDD" id="cd14723">
    <property type="entry name" value="ZIP_Ppr1"/>
    <property type="match status" value="1"/>
</dbReference>
<dbReference type="Proteomes" id="UP000027920">
    <property type="component" value="Unassembled WGS sequence"/>
</dbReference>
<gene>
    <name evidence="9" type="ORF">A1O9_05276</name>
</gene>
<evidence type="ECO:0000256" key="4">
    <source>
        <dbReference type="ARBA" id="ARBA00023015"/>
    </source>
</evidence>
<accession>A0A072PB94</accession>
<dbReference type="InterPro" id="IPR036864">
    <property type="entry name" value="Zn2-C6_fun-type_DNA-bd_sf"/>
</dbReference>
<name>A0A072PB94_9EURO</name>
<dbReference type="AlphaFoldDB" id="A0A072PB94"/>
<keyword evidence="4" id="KW-0805">Transcription regulation</keyword>
<comment type="subcellular location">
    <subcellularLocation>
        <location evidence="1">Nucleus</location>
    </subcellularLocation>
</comment>
<dbReference type="Pfam" id="PF00172">
    <property type="entry name" value="Zn_clus"/>
    <property type="match status" value="1"/>
</dbReference>
<keyword evidence="10" id="KW-1185">Reference proteome</keyword>
<dbReference type="PANTHER" id="PTHR47782">
    <property type="entry name" value="ZN(II)2CYS6 TRANSCRIPTION FACTOR (EUROFUNG)-RELATED"/>
    <property type="match status" value="1"/>
</dbReference>
<dbReference type="GeneID" id="25280202"/>
<dbReference type="GO" id="GO:0043565">
    <property type="term" value="F:sequence-specific DNA binding"/>
    <property type="evidence" value="ECO:0007669"/>
    <property type="project" value="TreeGrafter"/>
</dbReference>
<proteinExistence type="predicted"/>
<organism evidence="9 10">
    <name type="scientific">Exophiala aquamarina CBS 119918</name>
    <dbReference type="NCBI Taxonomy" id="1182545"/>
    <lineage>
        <taxon>Eukaryota</taxon>
        <taxon>Fungi</taxon>
        <taxon>Dikarya</taxon>
        <taxon>Ascomycota</taxon>
        <taxon>Pezizomycotina</taxon>
        <taxon>Eurotiomycetes</taxon>
        <taxon>Chaetothyriomycetidae</taxon>
        <taxon>Chaetothyriales</taxon>
        <taxon>Herpotrichiellaceae</taxon>
        <taxon>Exophiala</taxon>
    </lineage>
</organism>
<dbReference type="RefSeq" id="XP_013259949.1">
    <property type="nucleotide sequence ID" value="XM_013404495.1"/>
</dbReference>
<feature type="non-terminal residue" evidence="9">
    <location>
        <position position="1"/>
    </location>
</feature>
<dbReference type="SMART" id="SM00066">
    <property type="entry name" value="GAL4"/>
    <property type="match status" value="1"/>
</dbReference>
<comment type="caution">
    <text evidence="9">The sequence shown here is derived from an EMBL/GenBank/DDBJ whole genome shotgun (WGS) entry which is preliminary data.</text>
</comment>
<dbReference type="EMBL" id="AMGV01000004">
    <property type="protein sequence ID" value="KEF57359.1"/>
    <property type="molecule type" value="Genomic_DNA"/>
</dbReference>
<keyword evidence="6" id="KW-0804">Transcription</keyword>
<evidence type="ECO:0000256" key="6">
    <source>
        <dbReference type="ARBA" id="ARBA00023163"/>
    </source>
</evidence>
<keyword evidence="3" id="KW-0862">Zinc</keyword>
<evidence type="ECO:0000256" key="2">
    <source>
        <dbReference type="ARBA" id="ARBA00022723"/>
    </source>
</evidence>
<dbReference type="VEuPathDB" id="FungiDB:A1O9_05276"/>
<dbReference type="PROSITE" id="PS00463">
    <property type="entry name" value="ZN2_CY6_FUNGAL_1"/>
    <property type="match status" value="1"/>
</dbReference>
<dbReference type="GO" id="GO:0005634">
    <property type="term" value="C:nucleus"/>
    <property type="evidence" value="ECO:0007669"/>
    <property type="project" value="UniProtKB-SubCell"/>
</dbReference>
<dbReference type="GO" id="GO:0045944">
    <property type="term" value="P:positive regulation of transcription by RNA polymerase II"/>
    <property type="evidence" value="ECO:0007669"/>
    <property type="project" value="TreeGrafter"/>
</dbReference>
<dbReference type="GO" id="GO:0000981">
    <property type="term" value="F:DNA-binding transcription factor activity, RNA polymerase II-specific"/>
    <property type="evidence" value="ECO:0007669"/>
    <property type="project" value="InterPro"/>
</dbReference>
<evidence type="ECO:0000256" key="7">
    <source>
        <dbReference type="ARBA" id="ARBA00023242"/>
    </source>
</evidence>
<keyword evidence="7" id="KW-0539">Nucleus</keyword>
<evidence type="ECO:0000256" key="5">
    <source>
        <dbReference type="ARBA" id="ARBA00023125"/>
    </source>
</evidence>
<keyword evidence="5" id="KW-0238">DNA-binding</keyword>
<dbReference type="SUPFAM" id="SSF57701">
    <property type="entry name" value="Zn2/Cys6 DNA-binding domain"/>
    <property type="match status" value="1"/>
</dbReference>
<evidence type="ECO:0000313" key="9">
    <source>
        <dbReference type="EMBL" id="KEF57359.1"/>
    </source>
</evidence>
<feature type="non-terminal residue" evidence="9">
    <location>
        <position position="67"/>
    </location>
</feature>
<keyword evidence="2" id="KW-0479">Metal-binding</keyword>
<dbReference type="CDD" id="cd00067">
    <property type="entry name" value="GAL4"/>
    <property type="match status" value="1"/>
</dbReference>
<dbReference type="HOGENOM" id="CLU_2819447_0_0_1"/>
<reference evidence="9 10" key="1">
    <citation type="submission" date="2013-03" db="EMBL/GenBank/DDBJ databases">
        <title>The Genome Sequence of Exophiala aquamarina CBS 119918.</title>
        <authorList>
            <consortium name="The Broad Institute Genomics Platform"/>
            <person name="Cuomo C."/>
            <person name="de Hoog S."/>
            <person name="Gorbushina A."/>
            <person name="Walker B."/>
            <person name="Young S.K."/>
            <person name="Zeng Q."/>
            <person name="Gargeya S."/>
            <person name="Fitzgerald M."/>
            <person name="Haas B."/>
            <person name="Abouelleil A."/>
            <person name="Allen A.W."/>
            <person name="Alvarado L."/>
            <person name="Arachchi H.M."/>
            <person name="Berlin A.M."/>
            <person name="Chapman S.B."/>
            <person name="Gainer-Dewar J."/>
            <person name="Goldberg J."/>
            <person name="Griggs A."/>
            <person name="Gujja S."/>
            <person name="Hansen M."/>
            <person name="Howarth C."/>
            <person name="Imamovic A."/>
            <person name="Ireland A."/>
            <person name="Larimer J."/>
            <person name="McCowan C."/>
            <person name="Murphy C."/>
            <person name="Pearson M."/>
            <person name="Poon T.W."/>
            <person name="Priest M."/>
            <person name="Roberts A."/>
            <person name="Saif S."/>
            <person name="Shea T."/>
            <person name="Sisk P."/>
            <person name="Sykes S."/>
            <person name="Wortman J."/>
            <person name="Nusbaum C."/>
            <person name="Birren B."/>
        </authorList>
    </citation>
    <scope>NUCLEOTIDE SEQUENCE [LARGE SCALE GENOMIC DNA]</scope>
    <source>
        <strain evidence="9 10">CBS 119918</strain>
    </source>
</reference>
<dbReference type="PROSITE" id="PS50048">
    <property type="entry name" value="ZN2_CY6_FUNGAL_2"/>
    <property type="match status" value="1"/>
</dbReference>
<dbReference type="OrthoDB" id="189997at2759"/>
<evidence type="ECO:0000313" key="10">
    <source>
        <dbReference type="Proteomes" id="UP000027920"/>
    </source>
</evidence>
<protein>
    <recommendedName>
        <fullName evidence="8">Zn(2)-C6 fungal-type domain-containing protein</fullName>
    </recommendedName>
</protein>
<evidence type="ECO:0000256" key="1">
    <source>
        <dbReference type="ARBA" id="ARBA00004123"/>
    </source>
</evidence>
<feature type="domain" description="Zn(2)-C6 fungal-type" evidence="8">
    <location>
        <begin position="4"/>
        <end position="33"/>
    </location>
</feature>
<dbReference type="Gene3D" id="4.10.240.10">
    <property type="entry name" value="Zn(2)-C6 fungal-type DNA-binding domain"/>
    <property type="match status" value="1"/>
</dbReference>
<evidence type="ECO:0000256" key="3">
    <source>
        <dbReference type="ARBA" id="ARBA00022833"/>
    </source>
</evidence>
<dbReference type="GO" id="GO:0008270">
    <property type="term" value="F:zinc ion binding"/>
    <property type="evidence" value="ECO:0007669"/>
    <property type="project" value="InterPro"/>
</dbReference>
<sequence>NRTACIRCRRKKKRCDQKLPRCSLCETAGAECVGYDAVAKRHVPRSYVHSLEERVAYLELKLQQHGI</sequence>